<comment type="caution">
    <text evidence="1">The sequence shown here is derived from an EMBL/GenBank/DDBJ whole genome shotgun (WGS) entry which is preliminary data.</text>
</comment>
<evidence type="ECO:0000313" key="2">
    <source>
        <dbReference type="Proteomes" id="UP000664073"/>
    </source>
</evidence>
<sequence>MVSATGHVAKGDILSHSQENSIPVHGIRLMTFPDYACLAYKVNAYARMSSFMTTFQTPCV</sequence>
<dbReference type="EMBL" id="JAFVMH010000002">
    <property type="protein sequence ID" value="MBO1324358.1"/>
    <property type="molecule type" value="Genomic_DNA"/>
</dbReference>
<keyword evidence="2" id="KW-1185">Reference proteome</keyword>
<protein>
    <submittedName>
        <fullName evidence="1">Uncharacterized protein</fullName>
    </submittedName>
</protein>
<dbReference type="Proteomes" id="UP000664073">
    <property type="component" value="Unassembled WGS sequence"/>
</dbReference>
<gene>
    <name evidence="1" type="ORF">J2D77_04180</name>
</gene>
<dbReference type="RefSeq" id="WP_207845069.1">
    <property type="nucleotide sequence ID" value="NZ_JAFVMH010000002.1"/>
</dbReference>
<proteinExistence type="predicted"/>
<accession>A0A939HH86</accession>
<dbReference type="AlphaFoldDB" id="A0A939HH86"/>
<name>A0A939HH86_9PROT</name>
<organism evidence="1 2">
    <name type="scientific">Acetobacter garciniae</name>
    <dbReference type="NCBI Taxonomy" id="2817435"/>
    <lineage>
        <taxon>Bacteria</taxon>
        <taxon>Pseudomonadati</taxon>
        <taxon>Pseudomonadota</taxon>
        <taxon>Alphaproteobacteria</taxon>
        <taxon>Acetobacterales</taxon>
        <taxon>Acetobacteraceae</taxon>
        <taxon>Acetobacter</taxon>
    </lineage>
</organism>
<reference evidence="1" key="1">
    <citation type="submission" date="2021-03" db="EMBL/GenBank/DDBJ databases">
        <title>The complete genome sequence of Acetobacter sp. TBRC 12339.</title>
        <authorList>
            <person name="Charoenyingcharoen P."/>
            <person name="Yukphan P."/>
        </authorList>
    </citation>
    <scope>NUCLEOTIDE SEQUENCE</scope>
    <source>
        <strain evidence="1">TBRC 12339</strain>
    </source>
</reference>
<evidence type="ECO:0000313" key="1">
    <source>
        <dbReference type="EMBL" id="MBO1324358.1"/>
    </source>
</evidence>